<dbReference type="EC" id="2.7.1.-" evidence="5"/>
<evidence type="ECO:0000256" key="3">
    <source>
        <dbReference type="ARBA" id="ARBA00023027"/>
    </source>
</evidence>
<dbReference type="GO" id="GO:0000215">
    <property type="term" value="F:tRNA 2'-phosphotransferase activity"/>
    <property type="evidence" value="ECO:0007669"/>
    <property type="project" value="TreeGrafter"/>
</dbReference>
<dbReference type="Proteomes" id="UP000548476">
    <property type="component" value="Unassembled WGS sequence"/>
</dbReference>
<comment type="similarity">
    <text evidence="1 5">Belongs to the KptA/TPT1 family.</text>
</comment>
<evidence type="ECO:0000256" key="5">
    <source>
        <dbReference type="HAMAP-Rule" id="MF_00299"/>
    </source>
</evidence>
<comment type="caution">
    <text evidence="6">The sequence shown here is derived from an EMBL/GenBank/DDBJ whole genome shotgun (WGS) entry which is preliminary data.</text>
</comment>
<dbReference type="InterPro" id="IPR042080">
    <property type="entry name" value="RNA_2'-PTrans_N"/>
</dbReference>
<accession>A0A841FHW5</accession>
<organism evidence="6 7">
    <name type="scientific">Phytomonospora endophytica</name>
    <dbReference type="NCBI Taxonomy" id="714109"/>
    <lineage>
        <taxon>Bacteria</taxon>
        <taxon>Bacillati</taxon>
        <taxon>Actinomycetota</taxon>
        <taxon>Actinomycetes</taxon>
        <taxon>Micromonosporales</taxon>
        <taxon>Micromonosporaceae</taxon>
        <taxon>Phytomonospora</taxon>
    </lineage>
</organism>
<keyword evidence="3 5" id="KW-0520">NAD</keyword>
<proteinExistence type="inferred from homology"/>
<keyword evidence="7" id="KW-1185">Reference proteome</keyword>
<dbReference type="PANTHER" id="PTHR12684">
    <property type="entry name" value="PUTATIVE PHOSPHOTRANSFERASE"/>
    <property type="match status" value="1"/>
</dbReference>
<dbReference type="GO" id="GO:0006388">
    <property type="term" value="P:tRNA splicing, via endonucleolytic cleavage and ligation"/>
    <property type="evidence" value="ECO:0007669"/>
    <property type="project" value="UniProtKB-UniRule"/>
</dbReference>
<evidence type="ECO:0000313" key="7">
    <source>
        <dbReference type="Proteomes" id="UP000548476"/>
    </source>
</evidence>
<evidence type="ECO:0000256" key="1">
    <source>
        <dbReference type="ARBA" id="ARBA00009836"/>
    </source>
</evidence>
<dbReference type="InterPro" id="IPR042081">
    <property type="entry name" value="RNA_2'-PTrans_C"/>
</dbReference>
<gene>
    <name evidence="5" type="primary">kptA</name>
    <name evidence="6" type="ORF">HNR73_002403</name>
</gene>
<dbReference type="NCBIfam" id="NF002014">
    <property type="entry name" value="PRK00819.1-4"/>
    <property type="match status" value="1"/>
</dbReference>
<dbReference type="InterPro" id="IPR022928">
    <property type="entry name" value="RNA_2'-PTrans_KptA"/>
</dbReference>
<evidence type="ECO:0000256" key="4">
    <source>
        <dbReference type="ARBA" id="ARBA00025212"/>
    </source>
</evidence>
<evidence type="ECO:0000256" key="2">
    <source>
        <dbReference type="ARBA" id="ARBA00022679"/>
    </source>
</evidence>
<dbReference type="RefSeq" id="WP_184787398.1">
    <property type="nucleotide sequence ID" value="NZ_BONT01000088.1"/>
</dbReference>
<name>A0A841FHW5_9ACTN</name>
<evidence type="ECO:0000313" key="6">
    <source>
        <dbReference type="EMBL" id="MBB6034553.1"/>
    </source>
</evidence>
<comment type="function">
    <text evidence="4 5">Removes the 2'-phosphate from RNA via an intermediate in which the phosphate is ADP-ribosylated by NAD followed by a presumed transesterification to release the RNA and generate ADP-ribose 1''-2''-cyclic phosphate (APPR&gt;P). May function as an ADP-ribosylase.</text>
</comment>
<protein>
    <recommendedName>
        <fullName evidence="5">Probable RNA 2'-phosphotransferase</fullName>
        <ecNumber evidence="5">2.7.1.-</ecNumber>
    </recommendedName>
</protein>
<dbReference type="HAMAP" id="MF_00299">
    <property type="entry name" value="KptA"/>
    <property type="match status" value="1"/>
</dbReference>
<dbReference type="AlphaFoldDB" id="A0A841FHW5"/>
<sequence>MEPKRLISTSKMLSKTLRHDPSRLGLTLDAQGWVGVDELLAALETRGRPLTRAELDEVVEGNDKRRFTIADGRIRANQGHSIAIDLALAATEPPALLFHGTATRNLEAILAEGLDRGRRHHVHLSADTDTAVRVGARHGKPVVLTVLAGMMAAEGHEFYVSANGVWLAEHVPATYLRAP</sequence>
<dbReference type="Gene3D" id="1.10.10.970">
    <property type="entry name" value="RNA 2'-phosphotransferase, Tpt1/KptA family, N-terminal domain"/>
    <property type="match status" value="1"/>
</dbReference>
<dbReference type="GO" id="GO:0003950">
    <property type="term" value="F:NAD+ poly-ADP-ribosyltransferase activity"/>
    <property type="evidence" value="ECO:0007669"/>
    <property type="project" value="InterPro"/>
</dbReference>
<dbReference type="Pfam" id="PF01885">
    <property type="entry name" value="PTS_2-RNA"/>
    <property type="match status" value="1"/>
</dbReference>
<dbReference type="InterPro" id="IPR002745">
    <property type="entry name" value="Ptrans_KptA/Tpt1"/>
</dbReference>
<dbReference type="EMBL" id="JACHGT010000004">
    <property type="protein sequence ID" value="MBB6034553.1"/>
    <property type="molecule type" value="Genomic_DNA"/>
</dbReference>
<keyword evidence="2 5" id="KW-0808">Transferase</keyword>
<dbReference type="SUPFAM" id="SSF56399">
    <property type="entry name" value="ADP-ribosylation"/>
    <property type="match status" value="1"/>
</dbReference>
<dbReference type="Gene3D" id="3.20.170.30">
    <property type="match status" value="1"/>
</dbReference>
<dbReference type="PANTHER" id="PTHR12684:SF2">
    <property type="entry name" value="TRNA 2'-PHOSPHOTRANSFERASE 1"/>
    <property type="match status" value="1"/>
</dbReference>
<reference evidence="6 7" key="1">
    <citation type="submission" date="2020-08" db="EMBL/GenBank/DDBJ databases">
        <title>Genomic Encyclopedia of Type Strains, Phase IV (KMG-IV): sequencing the most valuable type-strain genomes for metagenomic binning, comparative biology and taxonomic classification.</title>
        <authorList>
            <person name="Goeker M."/>
        </authorList>
    </citation>
    <scope>NUCLEOTIDE SEQUENCE [LARGE SCALE GENOMIC DNA]</scope>
    <source>
        <strain evidence="6 7">YIM 65646</strain>
    </source>
</reference>